<evidence type="ECO:0000313" key="1">
    <source>
        <dbReference type="EMBL" id="ASP21594.1"/>
    </source>
</evidence>
<gene>
    <name evidence="1" type="ORF">ANTHELSMS3_02941</name>
</gene>
<protein>
    <submittedName>
        <fullName evidence="1">Squalene/phytoene synthase</fullName>
    </submittedName>
</protein>
<name>A0A222E5V6_9RHOB</name>
<dbReference type="OrthoDB" id="9814909at2"/>
<dbReference type="EMBL" id="CP022540">
    <property type="protein sequence ID" value="ASP21594.1"/>
    <property type="molecule type" value="Genomic_DNA"/>
</dbReference>
<evidence type="ECO:0000313" key="2">
    <source>
        <dbReference type="Proteomes" id="UP000203589"/>
    </source>
</evidence>
<dbReference type="InterPro" id="IPR002060">
    <property type="entry name" value="Squ/phyt_synthse"/>
</dbReference>
<dbReference type="Proteomes" id="UP000203589">
    <property type="component" value="Chromosome"/>
</dbReference>
<sequence>MNFEPGSDLYACAQIVERGDPERFAAAMASPVSARAVLFPLYAFNVEVSRAPWVTQEPMIARMRLQWWHDALGEMASGGFVRRHEVVTPLAQALAGVDVVPLQATIDAREADLDRAPFADEAALLDYLDKTSGGIAVAALVALGAPRERADSVLPIARGAALVRYLQAVPELEARGKLPLPDGRPEALARLAQARLTEMPRSLRALRRSFGPAGAALREFALARPLLQVVARDPGAVAEGRLALSEFRRRWALLLG</sequence>
<dbReference type="Pfam" id="PF00494">
    <property type="entry name" value="SQS_PSY"/>
    <property type="match status" value="1"/>
</dbReference>
<dbReference type="Gene3D" id="1.10.600.10">
    <property type="entry name" value="Farnesyl Diphosphate Synthase"/>
    <property type="match status" value="1"/>
</dbReference>
<dbReference type="SUPFAM" id="SSF48576">
    <property type="entry name" value="Terpenoid synthases"/>
    <property type="match status" value="1"/>
</dbReference>
<dbReference type="InterPro" id="IPR008949">
    <property type="entry name" value="Isoprenoid_synthase_dom_sf"/>
</dbReference>
<accession>A0A222E5V6</accession>
<reference evidence="1 2" key="1">
    <citation type="submission" date="2017-07" db="EMBL/GenBank/DDBJ databases">
        <title>Genome Sequence of Antarctobacter heliothermus Strain SMS3 Isolated from a culture of the Diatom Skeletonema marinoi.</title>
        <authorList>
            <person name="Topel M."/>
            <person name="Pinder M.I.M."/>
            <person name="Johansson O.N."/>
            <person name="Kourtchenko O."/>
            <person name="Godhe A."/>
            <person name="Clarke A.K."/>
        </authorList>
    </citation>
    <scope>NUCLEOTIDE SEQUENCE [LARGE SCALE GENOMIC DNA]</scope>
    <source>
        <strain evidence="1 2">SMS3</strain>
    </source>
</reference>
<proteinExistence type="predicted"/>
<dbReference type="AlphaFoldDB" id="A0A222E5V6"/>
<dbReference type="RefSeq" id="WP_094035485.1">
    <property type="nucleotide sequence ID" value="NZ_CP022540.1"/>
</dbReference>
<keyword evidence="2" id="KW-1185">Reference proteome</keyword>
<organism evidence="1 2">
    <name type="scientific">Antarctobacter heliothermus</name>
    <dbReference type="NCBI Taxonomy" id="74033"/>
    <lineage>
        <taxon>Bacteria</taxon>
        <taxon>Pseudomonadati</taxon>
        <taxon>Pseudomonadota</taxon>
        <taxon>Alphaproteobacteria</taxon>
        <taxon>Rhodobacterales</taxon>
        <taxon>Roseobacteraceae</taxon>
        <taxon>Antarctobacter</taxon>
    </lineage>
</organism>
<dbReference type="KEGG" id="aht:ANTHELSMS3_02941"/>